<sequence>PSPSPSPSSPSPPQSPSPSLSMPQPSGQPWNFHASTSWYWRQSSDRFPRHQKSFNPSVKNSYYPRKYDAKFTDFIENRKKIKERNQFFTFFVIPVIVVLKIKKSMTNMSEHTKCPEVDCSFTAHEKTVQFHWRNMHAPGMKIKLDTPEEIPTLANNERKKKLKLEKEKRGAVLTTTQYGKMKGISRHSQMAKIRSPGENHKWKNDNSRQRAVTGSGNHLCDLKPEGPPEANADPLGVLINSDSESDKEEKPQHSVIPKEVTRTLCSLMSSYGSLSGSESEPEETPIKTEADVLAENQVLDSSAPKSPSQDGKATVRNFSEAKSENRKKSFEKTNPKRKKDYHNYQTLFEPRTHHPYLLEMLLAPDIRHKRNVILQCLLYIIKKDFFGLDTNSVKSKDV</sequence>
<feature type="compositionally biased region" description="Basic and acidic residues" evidence="1">
    <location>
        <begin position="195"/>
        <end position="208"/>
    </location>
</feature>
<feature type="compositionally biased region" description="Pro residues" evidence="1">
    <location>
        <begin position="1"/>
        <end position="16"/>
    </location>
</feature>
<dbReference type="AlphaFoldDB" id="A0A2I2ZE07"/>
<dbReference type="GO" id="GO:0005634">
    <property type="term" value="C:nucleus"/>
    <property type="evidence" value="ECO:0000318"/>
    <property type="project" value="GO_Central"/>
</dbReference>
<reference evidence="2" key="3">
    <citation type="submission" date="2025-08" db="UniProtKB">
        <authorList>
            <consortium name="Ensembl"/>
        </authorList>
    </citation>
    <scope>IDENTIFICATION</scope>
</reference>
<feature type="compositionally biased region" description="Basic and acidic residues" evidence="1">
    <location>
        <begin position="319"/>
        <end position="334"/>
    </location>
</feature>
<dbReference type="PANTHER" id="PTHR13309">
    <property type="entry name" value="NUCLEAR FRAGILE X MENTAL RETARDATION PROTEIN INTERACTING PROTEIN 1"/>
    <property type="match status" value="1"/>
</dbReference>
<protein>
    <submittedName>
        <fullName evidence="2">Uncharacterized protein</fullName>
    </submittedName>
</protein>
<reference evidence="2 3" key="2">
    <citation type="journal article" date="2012" name="Nature">
        <title>Insights into hominid evolution from the gorilla genome sequence.</title>
        <authorList>
            <person name="Scally A."/>
            <person name="Dutheil J.Y."/>
            <person name="Hillier L.W."/>
            <person name="Jordan G.E."/>
            <person name="Goodhead I."/>
            <person name="Herrero J."/>
            <person name="Hobolth A."/>
            <person name="Lappalainen T."/>
            <person name="Mailund T."/>
            <person name="Marques-Bonet T."/>
            <person name="McCarthy S."/>
            <person name="Montgomery S.H."/>
            <person name="Schwalie P.C."/>
            <person name="Tang Y.A."/>
            <person name="Ward M.C."/>
            <person name="Xue Y."/>
            <person name="Yngvadottir B."/>
            <person name="Alkan C."/>
            <person name="Andersen L.N."/>
            <person name="Ayub Q."/>
            <person name="Ball E.V."/>
            <person name="Beal K."/>
            <person name="Bradley B.J."/>
            <person name="Chen Y."/>
            <person name="Clee C.M."/>
            <person name="Fitzgerald S."/>
            <person name="Graves T.A."/>
            <person name="Gu Y."/>
            <person name="Heath P."/>
            <person name="Heger A."/>
            <person name="Karakoc E."/>
            <person name="Kolb-Kokocinski A."/>
            <person name="Laird G.K."/>
            <person name="Lunter G."/>
            <person name="Meader S."/>
            <person name="Mort M."/>
            <person name="Mullikin J.C."/>
            <person name="Munch K."/>
            <person name="O'Connor T.D."/>
            <person name="Phillips A.D."/>
            <person name="Prado-Martinez J."/>
            <person name="Rogers A.S."/>
            <person name="Sajjadian S."/>
            <person name="Schmidt D."/>
            <person name="Shaw K."/>
            <person name="Simpson J.T."/>
            <person name="Stenson P.D."/>
            <person name="Turner D.J."/>
            <person name="Vigilant L."/>
            <person name="Vilella A.J."/>
            <person name="Whitener W."/>
            <person name="Zhu B."/>
            <person name="Cooper D.N."/>
            <person name="de Jong P."/>
            <person name="Dermitzakis E.T."/>
            <person name="Eichler E.E."/>
            <person name="Flicek P."/>
            <person name="Goldman N."/>
            <person name="Mundy N.I."/>
            <person name="Ning Z."/>
            <person name="Odom D.T."/>
            <person name="Ponting C.P."/>
            <person name="Quail M.A."/>
            <person name="Ryder O.A."/>
            <person name="Searle S.M."/>
            <person name="Warren W.C."/>
            <person name="Wilson R.K."/>
            <person name="Schierup M.H."/>
            <person name="Rogers J."/>
            <person name="Tyler-Smith C."/>
            <person name="Durbin R."/>
        </authorList>
    </citation>
    <scope>NUCLEOTIDE SEQUENCE [LARGE SCALE GENOMIC DNA]</scope>
</reference>
<dbReference type="OMA" id="KERNQFF"/>
<dbReference type="InterPro" id="IPR039136">
    <property type="entry name" value="NUFIP1-like"/>
</dbReference>
<dbReference type="GO" id="GO:0003723">
    <property type="term" value="F:RNA binding"/>
    <property type="evidence" value="ECO:0007669"/>
    <property type="project" value="InterPro"/>
</dbReference>
<dbReference type="GeneTree" id="ENSGT00390000003758"/>
<feature type="compositionally biased region" description="Polar residues" evidence="1">
    <location>
        <begin position="300"/>
        <end position="311"/>
    </location>
</feature>
<dbReference type="Bgee" id="ENSGGOG00000038010">
    <property type="expression patterns" value="Expressed in adult mammalian kidney and 2 other cell types or tissues"/>
</dbReference>
<keyword evidence="3" id="KW-1185">Reference proteome</keyword>
<feature type="region of interest" description="Disordered" evidence="1">
    <location>
        <begin position="183"/>
        <end position="260"/>
    </location>
</feature>
<evidence type="ECO:0000313" key="3">
    <source>
        <dbReference type="Proteomes" id="UP000001519"/>
    </source>
</evidence>
<feature type="region of interest" description="Disordered" evidence="1">
    <location>
        <begin position="1"/>
        <end position="29"/>
    </location>
</feature>
<dbReference type="EMBL" id="CABD030045703">
    <property type="status" value="NOT_ANNOTATED_CDS"/>
    <property type="molecule type" value="Genomic_DNA"/>
</dbReference>
<dbReference type="STRING" id="9593.ENSGGOP00000045321"/>
<accession>A0A2I2ZE07</accession>
<proteinExistence type="predicted"/>
<reference evidence="2" key="4">
    <citation type="submission" date="2025-09" db="UniProtKB">
        <authorList>
            <consortium name="Ensembl"/>
        </authorList>
    </citation>
    <scope>IDENTIFICATION</scope>
</reference>
<dbReference type="PANTHER" id="PTHR13309:SF2">
    <property type="match status" value="1"/>
</dbReference>
<evidence type="ECO:0000256" key="1">
    <source>
        <dbReference type="SAM" id="MobiDB-lite"/>
    </source>
</evidence>
<name>A0A2I2ZE07_GORGO</name>
<feature type="region of interest" description="Disordered" evidence="1">
    <location>
        <begin position="300"/>
        <end position="336"/>
    </location>
</feature>
<evidence type="ECO:0000313" key="2">
    <source>
        <dbReference type="Ensembl" id="ENSGGOP00000045321.1"/>
    </source>
</evidence>
<dbReference type="InParanoid" id="A0A2I2ZE07"/>
<dbReference type="Ensembl" id="ENSGGOT00000046958.1">
    <property type="protein sequence ID" value="ENSGGOP00000045321.1"/>
    <property type="gene ID" value="ENSGGOG00000038010.1"/>
</dbReference>
<organism evidence="2 3">
    <name type="scientific">Gorilla gorilla gorilla</name>
    <name type="common">Western lowland gorilla</name>
    <dbReference type="NCBI Taxonomy" id="9595"/>
    <lineage>
        <taxon>Eukaryota</taxon>
        <taxon>Metazoa</taxon>
        <taxon>Chordata</taxon>
        <taxon>Craniata</taxon>
        <taxon>Vertebrata</taxon>
        <taxon>Euteleostomi</taxon>
        <taxon>Mammalia</taxon>
        <taxon>Eutheria</taxon>
        <taxon>Euarchontoglires</taxon>
        <taxon>Primates</taxon>
        <taxon>Haplorrhini</taxon>
        <taxon>Catarrhini</taxon>
        <taxon>Hominidae</taxon>
        <taxon>Gorilla</taxon>
    </lineage>
</organism>
<dbReference type="Proteomes" id="UP000001519">
    <property type="component" value="Chromosome 6"/>
</dbReference>
<reference evidence="3" key="1">
    <citation type="submission" date="2011-05" db="EMBL/GenBank/DDBJ databases">
        <title>Insights into the evolution of the great apes provided by the gorilla genome.</title>
        <authorList>
            <person name="Scally A."/>
        </authorList>
    </citation>
    <scope>NUCLEOTIDE SEQUENCE [LARGE SCALE GENOMIC DNA]</scope>
</reference>
<dbReference type="GO" id="GO:0000492">
    <property type="term" value="P:box C/D snoRNP assembly"/>
    <property type="evidence" value="ECO:0000318"/>
    <property type="project" value="GO_Central"/>
</dbReference>
<dbReference type="EMBL" id="CABD030045702">
    <property type="status" value="NOT_ANNOTATED_CDS"/>
    <property type="molecule type" value="Genomic_DNA"/>
</dbReference>
<feature type="compositionally biased region" description="Low complexity" evidence="1">
    <location>
        <begin position="17"/>
        <end position="29"/>
    </location>
</feature>